<feature type="region of interest" description="Disordered" evidence="1">
    <location>
        <begin position="1"/>
        <end position="20"/>
    </location>
</feature>
<accession>A0A9N7NKM9</accession>
<dbReference type="AlphaFoldDB" id="A0A9N7NKM9"/>
<gene>
    <name evidence="2" type="ORF">SHERM_26154</name>
</gene>
<evidence type="ECO:0000313" key="2">
    <source>
        <dbReference type="EMBL" id="CAA0830765.1"/>
    </source>
</evidence>
<reference evidence="2" key="1">
    <citation type="submission" date="2019-12" db="EMBL/GenBank/DDBJ databases">
        <authorList>
            <person name="Scholes J."/>
        </authorList>
    </citation>
    <scope>NUCLEOTIDE SEQUENCE</scope>
</reference>
<proteinExistence type="predicted"/>
<evidence type="ECO:0000313" key="3">
    <source>
        <dbReference type="Proteomes" id="UP001153555"/>
    </source>
</evidence>
<keyword evidence="3" id="KW-1185">Reference proteome</keyword>
<dbReference type="EMBL" id="CACSLK010027831">
    <property type="protein sequence ID" value="CAA0830765.1"/>
    <property type="molecule type" value="Genomic_DNA"/>
</dbReference>
<feature type="region of interest" description="Disordered" evidence="1">
    <location>
        <begin position="40"/>
        <end position="86"/>
    </location>
</feature>
<organism evidence="2 3">
    <name type="scientific">Striga hermonthica</name>
    <name type="common">Purple witchweed</name>
    <name type="synonym">Buchnera hermonthica</name>
    <dbReference type="NCBI Taxonomy" id="68872"/>
    <lineage>
        <taxon>Eukaryota</taxon>
        <taxon>Viridiplantae</taxon>
        <taxon>Streptophyta</taxon>
        <taxon>Embryophyta</taxon>
        <taxon>Tracheophyta</taxon>
        <taxon>Spermatophyta</taxon>
        <taxon>Magnoliopsida</taxon>
        <taxon>eudicotyledons</taxon>
        <taxon>Gunneridae</taxon>
        <taxon>Pentapetalae</taxon>
        <taxon>asterids</taxon>
        <taxon>lamiids</taxon>
        <taxon>Lamiales</taxon>
        <taxon>Orobanchaceae</taxon>
        <taxon>Buchnereae</taxon>
        <taxon>Striga</taxon>
    </lineage>
</organism>
<feature type="non-terminal residue" evidence="2">
    <location>
        <position position="1"/>
    </location>
</feature>
<sequence>MSDIFLHKIPHPPTNRMDLSPPENYRLYNVKKTLKEGPIGYLRKQRRAPAASPSHLRKRNDSGQQSHEFVAEEDDDPMVTPTSHARHGRHWRMTYVDDSDTHEKELDDLPEEIDSDLDPVEDYDPFETPLMVGAHFNNLHTFSKVRRPHFPLKENPLPRIHLRGFGL</sequence>
<evidence type="ECO:0000256" key="1">
    <source>
        <dbReference type="SAM" id="MobiDB-lite"/>
    </source>
</evidence>
<name>A0A9N7NKM9_STRHE</name>
<protein>
    <submittedName>
        <fullName evidence="2">Uncharacterized protein</fullName>
    </submittedName>
</protein>
<dbReference type="Proteomes" id="UP001153555">
    <property type="component" value="Unassembled WGS sequence"/>
</dbReference>
<comment type="caution">
    <text evidence="2">The sequence shown here is derived from an EMBL/GenBank/DDBJ whole genome shotgun (WGS) entry which is preliminary data.</text>
</comment>
<feature type="non-terminal residue" evidence="2">
    <location>
        <position position="167"/>
    </location>
</feature>